<protein>
    <submittedName>
        <fullName evidence="10">Cytochrome c peroxidase</fullName>
    </submittedName>
</protein>
<dbReference type="Pfam" id="PF03150">
    <property type="entry name" value="CCP_MauG"/>
    <property type="match status" value="1"/>
</dbReference>
<evidence type="ECO:0000256" key="2">
    <source>
        <dbReference type="ARBA" id="ARBA00022617"/>
    </source>
</evidence>
<dbReference type="AlphaFoldDB" id="A0A318E8V0"/>
<comment type="caution">
    <text evidence="10">The sequence shown here is derived from an EMBL/GenBank/DDBJ whole genome shotgun (WGS) entry which is preliminary data.</text>
</comment>
<dbReference type="Proteomes" id="UP000248330">
    <property type="component" value="Unassembled WGS sequence"/>
</dbReference>
<keyword evidence="4" id="KW-0732">Signal</keyword>
<name>A0A318E8V0_9GAMM</name>
<dbReference type="InterPro" id="IPR004852">
    <property type="entry name" value="Di-haem_cyt_c_peroxidsae"/>
</dbReference>
<dbReference type="GO" id="GO:0020037">
    <property type="term" value="F:heme binding"/>
    <property type="evidence" value="ECO:0007669"/>
    <property type="project" value="InterPro"/>
</dbReference>
<sequence>MTGRALIGSLIGGLIVALLAACGDRGPAAEFWMPAELGAIRSLWIGSLPPLPPSPGNPVADDPRAVEMGHRLFFDPRLSANGAVACASCHRPERNFKDGLARSQGLGQTRRKSMSVVAAAYSPWLFWDGRRDSLWAQALEPLEDPAEQGLGRVDLARQLGDDPDYRRAYENLFGPLPDLGDRARFPSASPNGDAGQRAAWATMTPEDRHRISTVFANAGRALEAYQRRLLPGPAPFDAFAEALLAGDQARANTLLSADQRQGLRLFVGRANCIHCHNGPLFANNEFHNTGVEAPGTAPADRGRADGVHLLQADPFNCLGPFSPARSQDCGELRFVKSTGTELTGAFRAVSLRNVADTGPYMHNGRFTTLTEVVDHYNRAQSSGISTDLEPLRLTAVQVQQIVAFLDALSAPLATPERLLRAPARADRVSGHREDPATESAPAASRNTPRL</sequence>
<dbReference type="InterPro" id="IPR009056">
    <property type="entry name" value="Cyt_c-like_dom"/>
</dbReference>
<dbReference type="Gene3D" id="1.10.760.10">
    <property type="entry name" value="Cytochrome c-like domain"/>
    <property type="match status" value="2"/>
</dbReference>
<keyword evidence="10" id="KW-0575">Peroxidase</keyword>
<dbReference type="SUPFAM" id="SSF46626">
    <property type="entry name" value="Cytochrome c"/>
    <property type="match status" value="2"/>
</dbReference>
<dbReference type="PANTHER" id="PTHR30600">
    <property type="entry name" value="CYTOCHROME C PEROXIDASE-RELATED"/>
    <property type="match status" value="1"/>
</dbReference>
<organism evidence="10 11">
    <name type="scientific">Sinimarinibacterium flocculans</name>
    <dbReference type="NCBI Taxonomy" id="985250"/>
    <lineage>
        <taxon>Bacteria</taxon>
        <taxon>Pseudomonadati</taxon>
        <taxon>Pseudomonadota</taxon>
        <taxon>Gammaproteobacteria</taxon>
        <taxon>Nevskiales</taxon>
        <taxon>Nevskiaceae</taxon>
        <taxon>Sinimarinibacterium</taxon>
    </lineage>
</organism>
<dbReference type="PROSITE" id="PS51007">
    <property type="entry name" value="CYTC"/>
    <property type="match status" value="1"/>
</dbReference>
<reference evidence="10 11" key="1">
    <citation type="submission" date="2018-04" db="EMBL/GenBank/DDBJ databases">
        <title>Genomic Encyclopedia of Type Strains, Phase IV (KMG-IV): sequencing the most valuable type-strain genomes for metagenomic binning, comparative biology and taxonomic classification.</title>
        <authorList>
            <person name="Goeker M."/>
        </authorList>
    </citation>
    <scope>NUCLEOTIDE SEQUENCE [LARGE SCALE GENOMIC DNA]</scope>
    <source>
        <strain evidence="10 11">DSM 104150</strain>
    </source>
</reference>
<evidence type="ECO:0000256" key="1">
    <source>
        <dbReference type="ARBA" id="ARBA00004196"/>
    </source>
</evidence>
<dbReference type="InterPro" id="IPR051395">
    <property type="entry name" value="Cytochrome_c_Peroxidase/MauG"/>
</dbReference>
<evidence type="ECO:0000256" key="8">
    <source>
        <dbReference type="SAM" id="MobiDB-lite"/>
    </source>
</evidence>
<evidence type="ECO:0000256" key="4">
    <source>
        <dbReference type="ARBA" id="ARBA00022729"/>
    </source>
</evidence>
<keyword evidence="5" id="KW-0560">Oxidoreductase</keyword>
<feature type="region of interest" description="Disordered" evidence="8">
    <location>
        <begin position="423"/>
        <end position="450"/>
    </location>
</feature>
<evidence type="ECO:0000256" key="6">
    <source>
        <dbReference type="ARBA" id="ARBA00023004"/>
    </source>
</evidence>
<evidence type="ECO:0000256" key="3">
    <source>
        <dbReference type="ARBA" id="ARBA00022723"/>
    </source>
</evidence>
<gene>
    <name evidence="10" type="ORF">C8D93_10496</name>
</gene>
<evidence type="ECO:0000256" key="5">
    <source>
        <dbReference type="ARBA" id="ARBA00023002"/>
    </source>
</evidence>
<keyword evidence="2 7" id="KW-0349">Heme</keyword>
<feature type="domain" description="Cytochrome c" evidence="9">
    <location>
        <begin position="257"/>
        <end position="409"/>
    </location>
</feature>
<dbReference type="GO" id="GO:0030313">
    <property type="term" value="C:cell envelope"/>
    <property type="evidence" value="ECO:0007669"/>
    <property type="project" value="UniProtKB-SubCell"/>
</dbReference>
<evidence type="ECO:0000256" key="7">
    <source>
        <dbReference type="PROSITE-ProRule" id="PRU00433"/>
    </source>
</evidence>
<dbReference type="PROSITE" id="PS51257">
    <property type="entry name" value="PROKAR_LIPOPROTEIN"/>
    <property type="match status" value="1"/>
</dbReference>
<feature type="compositionally biased region" description="Basic and acidic residues" evidence="8">
    <location>
        <begin position="423"/>
        <end position="435"/>
    </location>
</feature>
<dbReference type="GO" id="GO:0046872">
    <property type="term" value="F:metal ion binding"/>
    <property type="evidence" value="ECO:0007669"/>
    <property type="project" value="UniProtKB-KW"/>
</dbReference>
<accession>A0A318E8V0</accession>
<keyword evidence="11" id="KW-1185">Reference proteome</keyword>
<dbReference type="GO" id="GO:0004130">
    <property type="term" value="F:cytochrome-c peroxidase activity"/>
    <property type="evidence" value="ECO:0007669"/>
    <property type="project" value="TreeGrafter"/>
</dbReference>
<dbReference type="InterPro" id="IPR036909">
    <property type="entry name" value="Cyt_c-like_dom_sf"/>
</dbReference>
<evidence type="ECO:0000313" key="10">
    <source>
        <dbReference type="EMBL" id="PXV68401.1"/>
    </source>
</evidence>
<dbReference type="EMBL" id="QICN01000004">
    <property type="protein sequence ID" value="PXV68401.1"/>
    <property type="molecule type" value="Genomic_DNA"/>
</dbReference>
<proteinExistence type="predicted"/>
<keyword evidence="6 7" id="KW-0408">Iron</keyword>
<evidence type="ECO:0000259" key="9">
    <source>
        <dbReference type="PROSITE" id="PS51007"/>
    </source>
</evidence>
<evidence type="ECO:0000313" key="11">
    <source>
        <dbReference type="Proteomes" id="UP000248330"/>
    </source>
</evidence>
<keyword evidence="3 7" id="KW-0479">Metal-binding</keyword>
<comment type="subcellular location">
    <subcellularLocation>
        <location evidence="1">Cell envelope</location>
    </subcellularLocation>
</comment>
<dbReference type="PANTHER" id="PTHR30600:SF10">
    <property type="entry name" value="BLL6722 PROTEIN"/>
    <property type="match status" value="1"/>
</dbReference>
<dbReference type="GO" id="GO:0009055">
    <property type="term" value="F:electron transfer activity"/>
    <property type="evidence" value="ECO:0007669"/>
    <property type="project" value="InterPro"/>
</dbReference>